<dbReference type="InterPro" id="IPR002347">
    <property type="entry name" value="SDR_fam"/>
</dbReference>
<comment type="similarity">
    <text evidence="1">Belongs to the short-chain dehydrogenases/reductases (SDR) family.</text>
</comment>
<dbReference type="Pfam" id="PF13561">
    <property type="entry name" value="adh_short_C2"/>
    <property type="match status" value="1"/>
</dbReference>
<dbReference type="PROSITE" id="PS00061">
    <property type="entry name" value="ADH_SHORT"/>
    <property type="match status" value="1"/>
</dbReference>
<organism evidence="3 4">
    <name type="scientific">Ginsengibacter hankyongi</name>
    <dbReference type="NCBI Taxonomy" id="2607284"/>
    <lineage>
        <taxon>Bacteria</taxon>
        <taxon>Pseudomonadati</taxon>
        <taxon>Bacteroidota</taxon>
        <taxon>Chitinophagia</taxon>
        <taxon>Chitinophagales</taxon>
        <taxon>Chitinophagaceae</taxon>
        <taxon>Ginsengibacter</taxon>
    </lineage>
</organism>
<dbReference type="Proteomes" id="UP000326903">
    <property type="component" value="Unassembled WGS sequence"/>
</dbReference>
<dbReference type="PANTHER" id="PTHR43639:SF1">
    <property type="entry name" value="SHORT-CHAIN DEHYDROGENASE_REDUCTASE FAMILY PROTEIN"/>
    <property type="match status" value="1"/>
</dbReference>
<proteinExistence type="inferred from homology"/>
<evidence type="ECO:0000256" key="2">
    <source>
        <dbReference type="ARBA" id="ARBA00023002"/>
    </source>
</evidence>
<dbReference type="NCBIfam" id="NF005559">
    <property type="entry name" value="PRK07231.1"/>
    <property type="match status" value="1"/>
</dbReference>
<dbReference type="PRINTS" id="PR00080">
    <property type="entry name" value="SDRFAMILY"/>
</dbReference>
<keyword evidence="4" id="KW-1185">Reference proteome</keyword>
<dbReference type="InterPro" id="IPR020904">
    <property type="entry name" value="Sc_DH/Rdtase_CS"/>
</dbReference>
<dbReference type="EC" id="1.1.1.47" evidence="3"/>
<gene>
    <name evidence="3" type="ORF">FW778_19805</name>
</gene>
<name>A0A5J5IFE9_9BACT</name>
<accession>A0A5J5IFE9</accession>
<protein>
    <submittedName>
        <fullName evidence="3">Glucose 1-dehydrogenase</fullName>
        <ecNumber evidence="3">1.1.1.47</ecNumber>
    </submittedName>
</protein>
<dbReference type="AlphaFoldDB" id="A0A5J5IFE9"/>
<dbReference type="Gene3D" id="3.40.50.720">
    <property type="entry name" value="NAD(P)-binding Rossmann-like Domain"/>
    <property type="match status" value="1"/>
</dbReference>
<dbReference type="PANTHER" id="PTHR43639">
    <property type="entry name" value="OXIDOREDUCTASE, SHORT-CHAIN DEHYDROGENASE/REDUCTASE FAMILY (AFU_ORTHOLOGUE AFUA_5G02870)"/>
    <property type="match status" value="1"/>
</dbReference>
<keyword evidence="2 3" id="KW-0560">Oxidoreductase</keyword>
<evidence type="ECO:0000313" key="3">
    <source>
        <dbReference type="EMBL" id="KAA9036133.1"/>
    </source>
</evidence>
<dbReference type="EMBL" id="VYQF01000009">
    <property type="protein sequence ID" value="KAA9036133.1"/>
    <property type="molecule type" value="Genomic_DNA"/>
</dbReference>
<comment type="caution">
    <text evidence="3">The sequence shown here is derived from an EMBL/GenBank/DDBJ whole genome shotgun (WGS) entry which is preliminary data.</text>
</comment>
<evidence type="ECO:0000256" key="1">
    <source>
        <dbReference type="ARBA" id="ARBA00006484"/>
    </source>
</evidence>
<sequence length="269" mass="29564">MKKFIMNNSIELKNKVVLVTGGSQGIGSAICTSMAACGANVVINYHTHKESAENLAISLHNLYGVRALSFGADISNPEEVAKMFSFIDENFSQLDVLVNNAGCETVAHAIHLDLAVWDKIFDVNLKGAFHCAQLAGRRMVEKKTGVIINISSIHDKVPRKGLVHYCSSKAALNMMTKCLALELAEHNIRVVAVCPGAIETEMNREEINEFGRDKFNNWIPLGKVGVVDDVAWTCAFLASERASYITATELYIDGGYKESTIPYDPRPKR</sequence>
<evidence type="ECO:0000313" key="4">
    <source>
        <dbReference type="Proteomes" id="UP000326903"/>
    </source>
</evidence>
<dbReference type="SUPFAM" id="SSF51735">
    <property type="entry name" value="NAD(P)-binding Rossmann-fold domains"/>
    <property type="match status" value="1"/>
</dbReference>
<dbReference type="PRINTS" id="PR00081">
    <property type="entry name" value="GDHRDH"/>
</dbReference>
<dbReference type="FunFam" id="3.40.50.720:FF:000084">
    <property type="entry name" value="Short-chain dehydrogenase reductase"/>
    <property type="match status" value="1"/>
</dbReference>
<dbReference type="GO" id="GO:0047936">
    <property type="term" value="F:glucose 1-dehydrogenase [NAD(P)+] activity"/>
    <property type="evidence" value="ECO:0007669"/>
    <property type="project" value="UniProtKB-EC"/>
</dbReference>
<reference evidence="3 4" key="1">
    <citation type="submission" date="2019-09" db="EMBL/GenBank/DDBJ databases">
        <title>Draft genome sequence of Ginsengibacter sp. BR5-29.</title>
        <authorList>
            <person name="Im W.-T."/>
        </authorList>
    </citation>
    <scope>NUCLEOTIDE SEQUENCE [LARGE SCALE GENOMIC DNA]</scope>
    <source>
        <strain evidence="3 4">BR5-29</strain>
    </source>
</reference>
<dbReference type="InterPro" id="IPR036291">
    <property type="entry name" value="NAD(P)-bd_dom_sf"/>
</dbReference>